<dbReference type="AlphaFoldDB" id="B4IQQ8"/>
<evidence type="ECO:0000313" key="1">
    <source>
        <dbReference type="EMBL" id="EDW45306.1"/>
    </source>
</evidence>
<proteinExistence type="predicted"/>
<dbReference type="EMBL" id="CH689397">
    <property type="protein sequence ID" value="EDW45306.1"/>
    <property type="molecule type" value="Genomic_DNA"/>
</dbReference>
<dbReference type="Proteomes" id="UP000001292">
    <property type="component" value="Unassembled WGS sequence"/>
</dbReference>
<reference evidence="1 2" key="1">
    <citation type="journal article" date="2007" name="Nature">
        <title>Evolution of genes and genomes on the Drosophila phylogeny.</title>
        <authorList>
            <consortium name="Drosophila 12 Genomes Consortium"/>
            <person name="Clark A.G."/>
            <person name="Eisen M.B."/>
            <person name="Smith D.R."/>
            <person name="Bergman C.M."/>
            <person name="Oliver B."/>
            <person name="Markow T.A."/>
            <person name="Kaufman T.C."/>
            <person name="Kellis M."/>
            <person name="Gelbart W."/>
            <person name="Iyer V.N."/>
            <person name="Pollard D.A."/>
            <person name="Sackton T.B."/>
            <person name="Larracuente A.M."/>
            <person name="Singh N.D."/>
            <person name="Abad J.P."/>
            <person name="Abt D.N."/>
            <person name="Adryan B."/>
            <person name="Aguade M."/>
            <person name="Akashi H."/>
            <person name="Anderson W.W."/>
            <person name="Aquadro C.F."/>
            <person name="Ardell D.H."/>
            <person name="Arguello R."/>
            <person name="Artieri C.G."/>
            <person name="Barbash D.A."/>
            <person name="Barker D."/>
            <person name="Barsanti P."/>
            <person name="Batterham P."/>
            <person name="Batzoglou S."/>
            <person name="Begun D."/>
            <person name="Bhutkar A."/>
            <person name="Blanco E."/>
            <person name="Bosak S.A."/>
            <person name="Bradley R.K."/>
            <person name="Brand A.D."/>
            <person name="Brent M.R."/>
            <person name="Brooks A.N."/>
            <person name="Brown R.H."/>
            <person name="Butlin R.K."/>
            <person name="Caggese C."/>
            <person name="Calvi B.R."/>
            <person name="Bernardo de Carvalho A."/>
            <person name="Caspi A."/>
            <person name="Castrezana S."/>
            <person name="Celniker S.E."/>
            <person name="Chang J.L."/>
            <person name="Chapple C."/>
            <person name="Chatterji S."/>
            <person name="Chinwalla A."/>
            <person name="Civetta A."/>
            <person name="Clifton S.W."/>
            <person name="Comeron J.M."/>
            <person name="Costello J.C."/>
            <person name="Coyne J.A."/>
            <person name="Daub J."/>
            <person name="David R.G."/>
            <person name="Delcher A.L."/>
            <person name="Delehaunty K."/>
            <person name="Do C.B."/>
            <person name="Ebling H."/>
            <person name="Edwards K."/>
            <person name="Eickbush T."/>
            <person name="Evans J.D."/>
            <person name="Filipski A."/>
            <person name="Findeiss S."/>
            <person name="Freyhult E."/>
            <person name="Fulton L."/>
            <person name="Fulton R."/>
            <person name="Garcia A.C."/>
            <person name="Gardiner A."/>
            <person name="Garfield D.A."/>
            <person name="Garvin B.E."/>
            <person name="Gibson G."/>
            <person name="Gilbert D."/>
            <person name="Gnerre S."/>
            <person name="Godfrey J."/>
            <person name="Good R."/>
            <person name="Gotea V."/>
            <person name="Gravely B."/>
            <person name="Greenberg A.J."/>
            <person name="Griffiths-Jones S."/>
            <person name="Gross S."/>
            <person name="Guigo R."/>
            <person name="Gustafson E.A."/>
            <person name="Haerty W."/>
            <person name="Hahn M.W."/>
            <person name="Halligan D.L."/>
            <person name="Halpern A.L."/>
            <person name="Halter G.M."/>
            <person name="Han M.V."/>
            <person name="Heger A."/>
            <person name="Hillier L."/>
            <person name="Hinrichs A.S."/>
            <person name="Holmes I."/>
            <person name="Hoskins R.A."/>
            <person name="Hubisz M.J."/>
            <person name="Hultmark D."/>
            <person name="Huntley M.A."/>
            <person name="Jaffe D.B."/>
            <person name="Jagadeeshan S."/>
            <person name="Jeck W.R."/>
            <person name="Johnson J."/>
            <person name="Jones C.D."/>
            <person name="Jordan W.C."/>
            <person name="Karpen G.H."/>
            <person name="Kataoka E."/>
            <person name="Keightley P.D."/>
            <person name="Kheradpour P."/>
            <person name="Kirkness E.F."/>
            <person name="Koerich L.B."/>
            <person name="Kristiansen K."/>
            <person name="Kudrna D."/>
            <person name="Kulathinal R.J."/>
            <person name="Kumar S."/>
            <person name="Kwok R."/>
            <person name="Lander E."/>
            <person name="Langley C.H."/>
            <person name="Lapoint R."/>
            <person name="Lazzaro B.P."/>
            <person name="Lee S.J."/>
            <person name="Levesque L."/>
            <person name="Li R."/>
            <person name="Lin C.F."/>
            <person name="Lin M.F."/>
            <person name="Lindblad-Toh K."/>
            <person name="Llopart A."/>
            <person name="Long M."/>
            <person name="Low L."/>
            <person name="Lozovsky E."/>
            <person name="Lu J."/>
            <person name="Luo M."/>
            <person name="Machado C.A."/>
            <person name="Makalowski W."/>
            <person name="Marzo M."/>
            <person name="Matsuda M."/>
            <person name="Matzkin L."/>
            <person name="McAllister B."/>
            <person name="McBride C.S."/>
            <person name="McKernan B."/>
            <person name="McKernan K."/>
            <person name="Mendez-Lago M."/>
            <person name="Minx P."/>
            <person name="Mollenhauer M.U."/>
            <person name="Montooth K."/>
            <person name="Mount S.M."/>
            <person name="Mu X."/>
            <person name="Myers E."/>
            <person name="Negre B."/>
            <person name="Newfeld S."/>
            <person name="Nielsen R."/>
            <person name="Noor M.A."/>
            <person name="O'Grady P."/>
            <person name="Pachter L."/>
            <person name="Papaceit M."/>
            <person name="Parisi M.J."/>
            <person name="Parisi M."/>
            <person name="Parts L."/>
            <person name="Pedersen J.S."/>
            <person name="Pesole G."/>
            <person name="Phillippy A.M."/>
            <person name="Ponting C.P."/>
            <person name="Pop M."/>
            <person name="Porcelli D."/>
            <person name="Powell J.R."/>
            <person name="Prohaska S."/>
            <person name="Pruitt K."/>
            <person name="Puig M."/>
            <person name="Quesneville H."/>
            <person name="Ram K.R."/>
            <person name="Rand D."/>
            <person name="Rasmussen M.D."/>
            <person name="Reed L.K."/>
            <person name="Reenan R."/>
            <person name="Reily A."/>
            <person name="Remington K.A."/>
            <person name="Rieger T.T."/>
            <person name="Ritchie M.G."/>
            <person name="Robin C."/>
            <person name="Rogers Y.H."/>
            <person name="Rohde C."/>
            <person name="Rozas J."/>
            <person name="Rubenfield M.J."/>
            <person name="Ruiz A."/>
            <person name="Russo S."/>
            <person name="Salzberg S.L."/>
            <person name="Sanchez-Gracia A."/>
            <person name="Saranga D.J."/>
            <person name="Sato H."/>
            <person name="Schaeffer S.W."/>
            <person name="Schatz M.C."/>
            <person name="Schlenke T."/>
            <person name="Schwartz R."/>
            <person name="Segarra C."/>
            <person name="Singh R.S."/>
            <person name="Sirot L."/>
            <person name="Sirota M."/>
            <person name="Sisneros N.B."/>
            <person name="Smith C.D."/>
            <person name="Smith T.F."/>
            <person name="Spieth J."/>
            <person name="Stage D.E."/>
            <person name="Stark A."/>
            <person name="Stephan W."/>
            <person name="Strausberg R.L."/>
            <person name="Strempel S."/>
            <person name="Sturgill D."/>
            <person name="Sutton G."/>
            <person name="Sutton G.G."/>
            <person name="Tao W."/>
            <person name="Teichmann S."/>
            <person name="Tobari Y.N."/>
            <person name="Tomimura Y."/>
            <person name="Tsolas J.M."/>
            <person name="Valente V.L."/>
            <person name="Venter E."/>
            <person name="Venter J.C."/>
            <person name="Vicario S."/>
            <person name="Vieira F.G."/>
            <person name="Vilella A.J."/>
            <person name="Villasante A."/>
            <person name="Walenz B."/>
            <person name="Wang J."/>
            <person name="Wasserman M."/>
            <person name="Watts T."/>
            <person name="Wilson D."/>
            <person name="Wilson R.K."/>
            <person name="Wing R.A."/>
            <person name="Wolfner M.F."/>
            <person name="Wong A."/>
            <person name="Wong G.K."/>
            <person name="Wu C.I."/>
            <person name="Wu G."/>
            <person name="Yamamoto D."/>
            <person name="Yang H.P."/>
            <person name="Yang S.P."/>
            <person name="Yorke J.A."/>
            <person name="Yoshida K."/>
            <person name="Zdobnov E."/>
            <person name="Zhang P."/>
            <person name="Zhang Y."/>
            <person name="Zimin A.V."/>
            <person name="Baldwin J."/>
            <person name="Abdouelleil A."/>
            <person name="Abdulkadir J."/>
            <person name="Abebe A."/>
            <person name="Abera B."/>
            <person name="Abreu J."/>
            <person name="Acer S.C."/>
            <person name="Aftuck L."/>
            <person name="Alexander A."/>
            <person name="An P."/>
            <person name="Anderson E."/>
            <person name="Anderson S."/>
            <person name="Arachi H."/>
            <person name="Azer M."/>
            <person name="Bachantsang P."/>
            <person name="Barry A."/>
            <person name="Bayul T."/>
            <person name="Berlin A."/>
            <person name="Bessette D."/>
            <person name="Bloom T."/>
            <person name="Blye J."/>
            <person name="Boguslavskiy L."/>
            <person name="Bonnet C."/>
            <person name="Boukhgalter B."/>
            <person name="Bourzgui I."/>
            <person name="Brown A."/>
            <person name="Cahill P."/>
            <person name="Channer S."/>
            <person name="Cheshatsang Y."/>
            <person name="Chuda L."/>
            <person name="Citroen M."/>
            <person name="Collymore A."/>
            <person name="Cooke P."/>
            <person name="Costello M."/>
            <person name="D'Aco K."/>
            <person name="Daza R."/>
            <person name="De Haan G."/>
            <person name="DeGray S."/>
            <person name="DeMaso C."/>
            <person name="Dhargay N."/>
            <person name="Dooley K."/>
            <person name="Dooley E."/>
            <person name="Doricent M."/>
            <person name="Dorje P."/>
            <person name="Dorjee K."/>
            <person name="Dupes A."/>
            <person name="Elong R."/>
            <person name="Falk J."/>
            <person name="Farina A."/>
            <person name="Faro S."/>
            <person name="Ferguson D."/>
            <person name="Fisher S."/>
            <person name="Foley C.D."/>
            <person name="Franke A."/>
            <person name="Friedrich D."/>
            <person name="Gadbois L."/>
            <person name="Gearin G."/>
            <person name="Gearin C.R."/>
            <person name="Giannoukos G."/>
            <person name="Goode T."/>
            <person name="Graham J."/>
            <person name="Grandbois E."/>
            <person name="Grewal S."/>
            <person name="Gyaltsen K."/>
            <person name="Hafez N."/>
            <person name="Hagos B."/>
            <person name="Hall J."/>
            <person name="Henson C."/>
            <person name="Hollinger A."/>
            <person name="Honan T."/>
            <person name="Huard M.D."/>
            <person name="Hughes L."/>
            <person name="Hurhula B."/>
            <person name="Husby M.E."/>
            <person name="Kamat A."/>
            <person name="Kanga B."/>
            <person name="Kashin S."/>
            <person name="Khazanovich D."/>
            <person name="Kisner P."/>
            <person name="Lance K."/>
            <person name="Lara M."/>
            <person name="Lee W."/>
            <person name="Lennon N."/>
            <person name="Letendre F."/>
            <person name="LeVine R."/>
            <person name="Lipovsky A."/>
            <person name="Liu X."/>
            <person name="Liu J."/>
            <person name="Liu S."/>
            <person name="Lokyitsang T."/>
            <person name="Lokyitsang Y."/>
            <person name="Lubonja R."/>
            <person name="Lui A."/>
            <person name="MacDonald P."/>
            <person name="Magnisalis V."/>
            <person name="Maru K."/>
            <person name="Matthews C."/>
            <person name="McCusker W."/>
            <person name="McDonough S."/>
            <person name="Mehta T."/>
            <person name="Meldrim J."/>
            <person name="Meneus L."/>
            <person name="Mihai O."/>
            <person name="Mihalev A."/>
            <person name="Mihova T."/>
            <person name="Mittelman R."/>
            <person name="Mlenga V."/>
            <person name="Montmayeur A."/>
            <person name="Mulrain L."/>
            <person name="Navidi A."/>
            <person name="Naylor J."/>
            <person name="Negash T."/>
            <person name="Nguyen T."/>
            <person name="Nguyen N."/>
            <person name="Nicol R."/>
            <person name="Norbu C."/>
            <person name="Norbu N."/>
            <person name="Novod N."/>
            <person name="O'Neill B."/>
            <person name="Osman S."/>
            <person name="Markiewicz E."/>
            <person name="Oyono O.L."/>
            <person name="Patti C."/>
            <person name="Phunkhang P."/>
            <person name="Pierre F."/>
            <person name="Priest M."/>
            <person name="Raghuraman S."/>
            <person name="Rege F."/>
            <person name="Reyes R."/>
            <person name="Rise C."/>
            <person name="Rogov P."/>
            <person name="Ross K."/>
            <person name="Ryan E."/>
            <person name="Settipalli S."/>
            <person name="Shea T."/>
            <person name="Sherpa N."/>
            <person name="Shi L."/>
            <person name="Shih D."/>
            <person name="Sparrow T."/>
            <person name="Spaulding J."/>
            <person name="Stalker J."/>
            <person name="Stange-Thomann N."/>
            <person name="Stavropoulos S."/>
            <person name="Stone C."/>
            <person name="Strader C."/>
            <person name="Tesfaye S."/>
            <person name="Thomson T."/>
            <person name="Thoulutsang Y."/>
            <person name="Thoulutsang D."/>
            <person name="Topham K."/>
            <person name="Topping I."/>
            <person name="Tsamla T."/>
            <person name="Vassiliev H."/>
            <person name="Vo A."/>
            <person name="Wangchuk T."/>
            <person name="Wangdi T."/>
            <person name="Weiand M."/>
            <person name="Wilkinson J."/>
            <person name="Wilson A."/>
            <person name="Yadav S."/>
            <person name="Young G."/>
            <person name="Yu Q."/>
            <person name="Zembek L."/>
            <person name="Zhong D."/>
            <person name="Zimmer A."/>
            <person name="Zwirko Z."/>
            <person name="Jaffe D.B."/>
            <person name="Alvarez P."/>
            <person name="Brockman W."/>
            <person name="Butler J."/>
            <person name="Chin C."/>
            <person name="Gnerre S."/>
            <person name="Grabherr M."/>
            <person name="Kleber M."/>
            <person name="Mauceli E."/>
            <person name="MacCallum I."/>
        </authorList>
    </citation>
    <scope>NUCLEOTIDE SEQUENCE [LARGE SCALE GENOMIC DNA]</scope>
    <source>
        <strain evidence="2">Rob3c / Tucson 14021-0248.25</strain>
    </source>
</reference>
<organism evidence="2">
    <name type="scientific">Drosophila sechellia</name>
    <name type="common">Fruit fly</name>
    <dbReference type="NCBI Taxonomy" id="7238"/>
    <lineage>
        <taxon>Eukaryota</taxon>
        <taxon>Metazoa</taxon>
        <taxon>Ecdysozoa</taxon>
        <taxon>Arthropoda</taxon>
        <taxon>Hexapoda</taxon>
        <taxon>Insecta</taxon>
        <taxon>Pterygota</taxon>
        <taxon>Neoptera</taxon>
        <taxon>Endopterygota</taxon>
        <taxon>Diptera</taxon>
        <taxon>Brachycera</taxon>
        <taxon>Muscomorpha</taxon>
        <taxon>Ephydroidea</taxon>
        <taxon>Drosophilidae</taxon>
        <taxon>Drosophila</taxon>
        <taxon>Sophophora</taxon>
    </lineage>
</organism>
<protein>
    <submittedName>
        <fullName evidence="1">GM24111</fullName>
    </submittedName>
</protein>
<name>B4IQQ8_DROSE</name>
<sequence length="101" mass="11196">MSCKGAIKKTRSINVDSDNLGMEGPSPLTERRLSSIVPPPWLQANKQSHVSVFATTPEEGPTSSPLSLGNELIRENIYPVDPHHSRSAIDRRSEFVRQQES</sequence>
<accession>B4IQQ8</accession>
<gene>
    <name evidence="1" type="primary">Dsec\GM24111</name>
    <name evidence="1" type="ORF">Dsec_GM24111</name>
</gene>
<keyword evidence="2" id="KW-1185">Reference proteome</keyword>
<dbReference type="HOGENOM" id="CLU_2294563_0_0_1"/>
<evidence type="ECO:0000313" key="2">
    <source>
        <dbReference type="Proteomes" id="UP000001292"/>
    </source>
</evidence>